<dbReference type="AlphaFoldDB" id="B5CU56"/>
<name>B5CU56_PHOPM</name>
<feature type="transmembrane region" description="Helical" evidence="6">
    <location>
        <begin position="345"/>
        <end position="361"/>
    </location>
</feature>
<keyword evidence="4 6" id="KW-1133">Transmembrane helix</keyword>
<feature type="transmembrane region" description="Helical" evidence="6">
    <location>
        <begin position="465"/>
        <end position="489"/>
    </location>
</feature>
<dbReference type="GeneID" id="43183866"/>
<dbReference type="PANTHER" id="PTHR30250:SF26">
    <property type="entry name" value="PSMA PROTEIN"/>
    <property type="match status" value="1"/>
</dbReference>
<evidence type="ECO:0000256" key="3">
    <source>
        <dbReference type="ARBA" id="ARBA00022692"/>
    </source>
</evidence>
<dbReference type="eggNOG" id="COG2244">
    <property type="taxonomic scope" value="Bacteria"/>
</dbReference>
<dbReference type="InterPro" id="IPR050833">
    <property type="entry name" value="Poly_Biosynth_Transport"/>
</dbReference>
<dbReference type="EMBL" id="ABQC02000002">
    <property type="protein sequence ID" value="EDY97263.1"/>
    <property type="molecule type" value="Genomic_DNA"/>
</dbReference>
<accession>B5CU56</accession>
<organism evidence="7 8">
    <name type="scientific">Phocaeicola plebeius (strain DSM 17135 / JCM 12973 / CCUG 54634 / M2)</name>
    <name type="common">Bacteroides plebeius</name>
    <dbReference type="NCBI Taxonomy" id="484018"/>
    <lineage>
        <taxon>Bacteria</taxon>
        <taxon>Pseudomonadati</taxon>
        <taxon>Bacteroidota</taxon>
        <taxon>Bacteroidia</taxon>
        <taxon>Bacteroidales</taxon>
        <taxon>Bacteroidaceae</taxon>
        <taxon>Phocaeicola</taxon>
    </lineage>
</organism>
<reference evidence="7 8" key="1">
    <citation type="submission" date="2008-08" db="EMBL/GenBank/DDBJ databases">
        <title>Draft genome sequence of Bacteroides plebeius (DSM 17135).</title>
        <authorList>
            <person name="Sudarsanam P."/>
            <person name="Ley R."/>
            <person name="Guruge J."/>
            <person name="Turnbaugh P.J."/>
            <person name="Mahowald M."/>
            <person name="Liep D."/>
            <person name="Gordon J."/>
        </authorList>
    </citation>
    <scope>NUCLEOTIDE SEQUENCE [LARGE SCALE GENOMIC DNA]</scope>
    <source>
        <strain evidence="8">DSM 17135 / JCM 12973 / M2</strain>
    </source>
</reference>
<feature type="transmembrane region" description="Helical" evidence="6">
    <location>
        <begin position="15"/>
        <end position="32"/>
    </location>
</feature>
<feature type="transmembrane region" description="Helical" evidence="6">
    <location>
        <begin position="160"/>
        <end position="182"/>
    </location>
</feature>
<comment type="caution">
    <text evidence="7">The sequence shown here is derived from an EMBL/GenBank/DDBJ whole genome shotgun (WGS) entry which is preliminary data.</text>
</comment>
<dbReference type="Proteomes" id="UP000003452">
    <property type="component" value="Unassembled WGS sequence"/>
</dbReference>
<feature type="transmembrane region" description="Helical" evidence="6">
    <location>
        <begin position="407"/>
        <end position="428"/>
    </location>
</feature>
<evidence type="ECO:0000256" key="1">
    <source>
        <dbReference type="ARBA" id="ARBA00004651"/>
    </source>
</evidence>
<feature type="transmembrane region" description="Helical" evidence="6">
    <location>
        <begin position="382"/>
        <end position="401"/>
    </location>
</feature>
<feature type="transmembrane region" description="Helical" evidence="6">
    <location>
        <begin position="440"/>
        <end position="459"/>
    </location>
</feature>
<evidence type="ECO:0000313" key="8">
    <source>
        <dbReference type="Proteomes" id="UP000003452"/>
    </source>
</evidence>
<dbReference type="RefSeq" id="WP_007559269.1">
    <property type="nucleotide sequence ID" value="NZ_DS990122.1"/>
</dbReference>
<evidence type="ECO:0000256" key="2">
    <source>
        <dbReference type="ARBA" id="ARBA00022475"/>
    </source>
</evidence>
<feature type="transmembrane region" description="Helical" evidence="6">
    <location>
        <begin position="307"/>
        <end position="325"/>
    </location>
</feature>
<dbReference type="PANTHER" id="PTHR30250">
    <property type="entry name" value="PST FAMILY PREDICTED COLANIC ACID TRANSPORTER"/>
    <property type="match status" value="1"/>
</dbReference>
<protein>
    <submittedName>
        <fullName evidence="7">Polysaccharide biosynthesis protein</fullName>
    </submittedName>
</protein>
<dbReference type="OrthoDB" id="5365632at2"/>
<proteinExistence type="predicted"/>
<evidence type="ECO:0000256" key="4">
    <source>
        <dbReference type="ARBA" id="ARBA00022989"/>
    </source>
</evidence>
<feature type="transmembrane region" description="Helical" evidence="6">
    <location>
        <begin position="188"/>
        <end position="209"/>
    </location>
</feature>
<feature type="transmembrane region" description="Helical" evidence="6">
    <location>
        <begin position="44"/>
        <end position="67"/>
    </location>
</feature>
<dbReference type="HOGENOM" id="CLU_040798_1_0_10"/>
<feature type="transmembrane region" description="Helical" evidence="6">
    <location>
        <begin position="130"/>
        <end position="153"/>
    </location>
</feature>
<keyword evidence="5 6" id="KW-0472">Membrane</keyword>
<evidence type="ECO:0000313" key="7">
    <source>
        <dbReference type="EMBL" id="EDY97263.1"/>
    </source>
</evidence>
<reference evidence="7 8" key="2">
    <citation type="submission" date="2008-08" db="EMBL/GenBank/DDBJ databases">
        <authorList>
            <person name="Fulton L."/>
            <person name="Clifton S."/>
            <person name="Fulton B."/>
            <person name="Xu J."/>
            <person name="Minx P."/>
            <person name="Pepin K.H."/>
            <person name="Johnson M."/>
            <person name="Thiruvilangam P."/>
            <person name="Bhonagiri V."/>
            <person name="Nash W.E."/>
            <person name="Mardis E.R."/>
            <person name="Wilson R.K."/>
        </authorList>
    </citation>
    <scope>NUCLEOTIDE SEQUENCE [LARGE SCALE GENOMIC DNA]</scope>
    <source>
        <strain evidence="8">DSM 17135 / JCM 12973 / M2</strain>
    </source>
</reference>
<keyword evidence="3 6" id="KW-0812">Transmembrane</keyword>
<keyword evidence="2" id="KW-1003">Cell membrane</keyword>
<evidence type="ECO:0000256" key="5">
    <source>
        <dbReference type="ARBA" id="ARBA00023136"/>
    </source>
</evidence>
<evidence type="ECO:0000256" key="6">
    <source>
        <dbReference type="SAM" id="Phobius"/>
    </source>
</evidence>
<feature type="transmembrane region" description="Helical" evidence="6">
    <location>
        <begin position="88"/>
        <end position="115"/>
    </location>
</feature>
<gene>
    <name evidence="7" type="ORF">BACPLE_00050</name>
</gene>
<comment type="subcellular location">
    <subcellularLocation>
        <location evidence="1">Cell membrane</location>
        <topology evidence="1">Multi-pass membrane protein</topology>
    </subcellularLocation>
</comment>
<sequence length="511" mass="57485">MSSTGSNKRIAKNTLLLYVRMGITMLISLYTSRIVLQVLGVNDYGIYSVVGGITAMFTFINGSLSGATSRFLTYELGTGNMNQLNKTFSAAIVNHFILALIILLLCETIGLWFLAYKLVIPAERMFAAHWLYQFSVFSTILGIMQVPFGALIMAHEKMGVYAYLSIVEVTLKLLLVFTLPIIPMDKLIFWSLGGTCISFLYTIFNYIYCLRHFEESHYRFHKDIILYKQMFSYSFWDFLGNMSTLAQGQGLNMLLNIFFGPAVNAARGIAMTVQGAVVQFSSNFVIASKPQIIKLYAEGNIKEMMSLVYASSCLAFYLLYIFALPLCLELDYVLTLWLGEYPENTVQFTIWILLNSLLWSLKSSRITAMHATGKIKLSNLTVGVMLCMTFPISYVFLTWGYPPLSVFIITVIMTFSAEMVACLVLRKYLDFSLVNYLANVYGRSFLVAVLSLLPVYAVHESMSSGFIRLVAVTATSIISISSIAFYCGFTITIRNQIKDVIKNKLIKFKGK</sequence>
<dbReference type="GO" id="GO:0005886">
    <property type="term" value="C:plasma membrane"/>
    <property type="evidence" value="ECO:0007669"/>
    <property type="project" value="UniProtKB-SubCell"/>
</dbReference>